<dbReference type="InterPro" id="IPR015422">
    <property type="entry name" value="PyrdxlP-dep_Trfase_small"/>
</dbReference>
<dbReference type="InterPro" id="IPR015421">
    <property type="entry name" value="PyrdxlP-dep_Trfase_major"/>
</dbReference>
<accession>A0ABT3H7U9</accession>
<dbReference type="PANTHER" id="PTHR46383">
    <property type="entry name" value="ASPARTATE AMINOTRANSFERASE"/>
    <property type="match status" value="1"/>
</dbReference>
<feature type="domain" description="Aminotransferase class I/classII large" evidence="8">
    <location>
        <begin position="32"/>
        <end position="370"/>
    </location>
</feature>
<protein>
    <recommendedName>
        <fullName evidence="3">aspartate transaminase</fullName>
        <ecNumber evidence="3">2.6.1.1</ecNumber>
    </recommendedName>
</protein>
<dbReference type="PANTHER" id="PTHR46383:SF1">
    <property type="entry name" value="ASPARTATE AMINOTRANSFERASE"/>
    <property type="match status" value="1"/>
</dbReference>
<name>A0ABT3H7U9_9HYPH</name>
<dbReference type="EC" id="2.6.1.1" evidence="3"/>
<evidence type="ECO:0000256" key="5">
    <source>
        <dbReference type="ARBA" id="ARBA00022679"/>
    </source>
</evidence>
<keyword evidence="5" id="KW-0808">Transferase</keyword>
<dbReference type="CDD" id="cd00609">
    <property type="entry name" value="AAT_like"/>
    <property type="match status" value="1"/>
</dbReference>
<dbReference type="SUPFAM" id="SSF53383">
    <property type="entry name" value="PLP-dependent transferases"/>
    <property type="match status" value="1"/>
</dbReference>
<dbReference type="Gene3D" id="3.40.640.10">
    <property type="entry name" value="Type I PLP-dependent aspartate aminotransferase-like (Major domain)"/>
    <property type="match status" value="1"/>
</dbReference>
<keyword evidence="6" id="KW-0663">Pyridoxal phosphate</keyword>
<dbReference type="RefSeq" id="WP_264600123.1">
    <property type="nucleotide sequence ID" value="NZ_JAOQNS010000002.1"/>
</dbReference>
<comment type="cofactor">
    <cofactor evidence="1">
        <name>pyridoxal 5'-phosphate</name>
        <dbReference type="ChEBI" id="CHEBI:597326"/>
    </cofactor>
</comment>
<gene>
    <name evidence="9" type="ORF">M2319_000775</name>
</gene>
<evidence type="ECO:0000256" key="7">
    <source>
        <dbReference type="ARBA" id="ARBA00049185"/>
    </source>
</evidence>
<comment type="caution">
    <text evidence="9">The sequence shown here is derived from an EMBL/GenBank/DDBJ whole genome shotgun (WGS) entry which is preliminary data.</text>
</comment>
<evidence type="ECO:0000256" key="1">
    <source>
        <dbReference type="ARBA" id="ARBA00001933"/>
    </source>
</evidence>
<dbReference type="InterPro" id="IPR015424">
    <property type="entry name" value="PyrdxlP-dep_Trfase"/>
</dbReference>
<evidence type="ECO:0000256" key="2">
    <source>
        <dbReference type="ARBA" id="ARBA00007441"/>
    </source>
</evidence>
<keyword evidence="4 9" id="KW-0032">Aminotransferase</keyword>
<organism evidence="9 10">
    <name type="scientific">Rhodobium gokarnense</name>
    <dbReference type="NCBI Taxonomy" id="364296"/>
    <lineage>
        <taxon>Bacteria</taxon>
        <taxon>Pseudomonadati</taxon>
        <taxon>Pseudomonadota</taxon>
        <taxon>Alphaproteobacteria</taxon>
        <taxon>Hyphomicrobiales</taxon>
        <taxon>Rhodobiaceae</taxon>
        <taxon>Rhodobium</taxon>
    </lineage>
</organism>
<dbReference type="Gene3D" id="3.90.1150.10">
    <property type="entry name" value="Aspartate Aminotransferase, domain 1"/>
    <property type="match status" value="1"/>
</dbReference>
<reference evidence="10" key="1">
    <citation type="submission" date="2023-07" db="EMBL/GenBank/DDBJ databases">
        <title>Genome sequencing of Purple Non-Sulfur Bacteria from various extreme environments.</title>
        <authorList>
            <person name="Mayer M."/>
        </authorList>
    </citation>
    <scope>NUCLEOTIDE SEQUENCE [LARGE SCALE GENOMIC DNA]</scope>
    <source>
        <strain evidence="10">DSM 17935</strain>
    </source>
</reference>
<dbReference type="Pfam" id="PF00155">
    <property type="entry name" value="Aminotran_1_2"/>
    <property type="match status" value="1"/>
</dbReference>
<evidence type="ECO:0000256" key="6">
    <source>
        <dbReference type="ARBA" id="ARBA00022898"/>
    </source>
</evidence>
<evidence type="ECO:0000313" key="10">
    <source>
        <dbReference type="Proteomes" id="UP001209755"/>
    </source>
</evidence>
<evidence type="ECO:0000256" key="4">
    <source>
        <dbReference type="ARBA" id="ARBA00022576"/>
    </source>
</evidence>
<comment type="catalytic activity">
    <reaction evidence="7">
        <text>L-aspartate + 2-oxoglutarate = oxaloacetate + L-glutamate</text>
        <dbReference type="Rhea" id="RHEA:21824"/>
        <dbReference type="ChEBI" id="CHEBI:16452"/>
        <dbReference type="ChEBI" id="CHEBI:16810"/>
        <dbReference type="ChEBI" id="CHEBI:29985"/>
        <dbReference type="ChEBI" id="CHEBI:29991"/>
        <dbReference type="EC" id="2.6.1.1"/>
    </reaction>
</comment>
<dbReference type="Proteomes" id="UP001209755">
    <property type="component" value="Unassembled WGS sequence"/>
</dbReference>
<dbReference type="NCBIfam" id="NF004770">
    <property type="entry name" value="PRK06108.1"/>
    <property type="match status" value="1"/>
</dbReference>
<dbReference type="EMBL" id="JAOQNS010000002">
    <property type="protein sequence ID" value="MCW2306456.1"/>
    <property type="molecule type" value="Genomic_DNA"/>
</dbReference>
<dbReference type="InterPro" id="IPR050596">
    <property type="entry name" value="AspAT/PAT-like"/>
</dbReference>
<dbReference type="InterPro" id="IPR004839">
    <property type="entry name" value="Aminotransferase_I/II_large"/>
</dbReference>
<dbReference type="GO" id="GO:0008483">
    <property type="term" value="F:transaminase activity"/>
    <property type="evidence" value="ECO:0007669"/>
    <property type="project" value="UniProtKB-KW"/>
</dbReference>
<proteinExistence type="inferred from homology"/>
<sequence>MLMESLRAEAREAPESGIVEVMTYGWERPGLIPLWAGEGDLPTPEFIRDAASRSLADGETFYTSQRGIPELRQALADYHTRLYGRPFQPERFFVTGSGMQAIQIAVDAVAGAGDEVLVPSPAWPNIVAALGVSGARPVELPMFLGNDGWVLDLERLKAAITPKTRAIFLNSPSNPTGWVAGREVLAEILDLARKEGLWIISDEVYSRFYFGDAPRAPSFYDVAEDDDRILYVNTFSKNWAMTGWRVGWISAAPELGQVIENLIQYSTSGVAVFMQRAAVAALNDGEAFVAEQVARARSGRDLICSALERTGRTRFAWPAGAFYLFFAVDGEPDTSKLGLRLVDEANIGLAPGTAFGAGGEGYMRLCFARGADGLQTATDRLVTWLQTSCA</sequence>
<comment type="similarity">
    <text evidence="2">Belongs to the class-I pyridoxal-phosphate-dependent aminotransferase family.</text>
</comment>
<evidence type="ECO:0000313" key="9">
    <source>
        <dbReference type="EMBL" id="MCW2306456.1"/>
    </source>
</evidence>
<evidence type="ECO:0000259" key="8">
    <source>
        <dbReference type="Pfam" id="PF00155"/>
    </source>
</evidence>
<evidence type="ECO:0000256" key="3">
    <source>
        <dbReference type="ARBA" id="ARBA00012753"/>
    </source>
</evidence>
<keyword evidence="10" id="KW-1185">Reference proteome</keyword>